<gene>
    <name evidence="7" type="primary">rpsM</name>
    <name evidence="10" type="ORF">COT78_02540</name>
</gene>
<feature type="region of interest" description="Disordered" evidence="9">
    <location>
        <begin position="88"/>
        <end position="127"/>
    </location>
</feature>
<dbReference type="GO" id="GO:0000049">
    <property type="term" value="F:tRNA binding"/>
    <property type="evidence" value="ECO:0007669"/>
    <property type="project" value="UniProtKB-UniRule"/>
</dbReference>
<dbReference type="EMBL" id="PEZW01000018">
    <property type="protein sequence ID" value="PIS07553.1"/>
    <property type="molecule type" value="Genomic_DNA"/>
</dbReference>
<keyword evidence="7" id="KW-0820">tRNA-binding</keyword>
<dbReference type="HAMAP" id="MF_01315">
    <property type="entry name" value="Ribosomal_uS13"/>
    <property type="match status" value="1"/>
</dbReference>
<evidence type="ECO:0000313" key="10">
    <source>
        <dbReference type="EMBL" id="PIS07553.1"/>
    </source>
</evidence>
<evidence type="ECO:0000256" key="5">
    <source>
        <dbReference type="ARBA" id="ARBA00023274"/>
    </source>
</evidence>
<organism evidence="10 11">
    <name type="scientific">Candidatus Berkelbacteria bacterium CG10_big_fil_rev_8_21_14_0_10_43_13</name>
    <dbReference type="NCBI Taxonomy" id="1974514"/>
    <lineage>
        <taxon>Bacteria</taxon>
        <taxon>Candidatus Berkelbacteria</taxon>
    </lineage>
</organism>
<dbReference type="NCBIfam" id="TIGR03631">
    <property type="entry name" value="uS13_bact"/>
    <property type="match status" value="1"/>
</dbReference>
<dbReference type="PROSITE" id="PS50159">
    <property type="entry name" value="RIBOSOMAL_S13_2"/>
    <property type="match status" value="1"/>
</dbReference>
<dbReference type="FunFam" id="1.10.8.50:FF:000001">
    <property type="entry name" value="30S ribosomal protein S13"/>
    <property type="match status" value="1"/>
</dbReference>
<dbReference type="Gene3D" id="4.10.910.10">
    <property type="entry name" value="30s ribosomal protein s13, domain 2"/>
    <property type="match status" value="1"/>
</dbReference>
<dbReference type="InterPro" id="IPR001892">
    <property type="entry name" value="Ribosomal_uS13"/>
</dbReference>
<comment type="similarity">
    <text evidence="1 7 8">Belongs to the universal ribosomal protein uS13 family.</text>
</comment>
<dbReference type="InterPro" id="IPR027437">
    <property type="entry name" value="Rbsml_uS13_C"/>
</dbReference>
<evidence type="ECO:0000313" key="11">
    <source>
        <dbReference type="Proteomes" id="UP000231382"/>
    </source>
</evidence>
<comment type="subunit">
    <text evidence="7">Part of the 30S ribosomal subunit. Forms a loose heterodimer with protein S19. Forms two bridges to the 50S subunit in the 70S ribosome.</text>
</comment>
<dbReference type="GO" id="GO:0019843">
    <property type="term" value="F:rRNA binding"/>
    <property type="evidence" value="ECO:0007669"/>
    <property type="project" value="UniProtKB-UniRule"/>
</dbReference>
<dbReference type="Pfam" id="PF00416">
    <property type="entry name" value="Ribosomal_S13"/>
    <property type="match status" value="1"/>
</dbReference>
<evidence type="ECO:0000256" key="1">
    <source>
        <dbReference type="ARBA" id="ARBA00008080"/>
    </source>
</evidence>
<name>A0A2H0W633_9BACT</name>
<dbReference type="GO" id="GO:0015935">
    <property type="term" value="C:small ribosomal subunit"/>
    <property type="evidence" value="ECO:0007669"/>
    <property type="project" value="TreeGrafter"/>
</dbReference>
<feature type="compositionally biased region" description="Basic residues" evidence="9">
    <location>
        <begin position="101"/>
        <end position="114"/>
    </location>
</feature>
<evidence type="ECO:0000256" key="2">
    <source>
        <dbReference type="ARBA" id="ARBA00022730"/>
    </source>
</evidence>
<dbReference type="GO" id="GO:0005829">
    <property type="term" value="C:cytosol"/>
    <property type="evidence" value="ECO:0007669"/>
    <property type="project" value="TreeGrafter"/>
</dbReference>
<dbReference type="PANTHER" id="PTHR10871:SF1">
    <property type="entry name" value="SMALL RIBOSOMAL SUBUNIT PROTEIN US13M"/>
    <property type="match status" value="1"/>
</dbReference>
<dbReference type="GO" id="GO:0003735">
    <property type="term" value="F:structural constituent of ribosome"/>
    <property type="evidence" value="ECO:0007669"/>
    <property type="project" value="InterPro"/>
</dbReference>
<comment type="function">
    <text evidence="7">Located at the top of the head of the 30S subunit, it contacts several helices of the 16S rRNA. In the 70S ribosome it contacts the 23S rRNA (bridge B1a) and protein L5 of the 50S subunit (bridge B1b), connecting the 2 subunits; these bridges are implicated in subunit movement. Contacts the tRNAs in the A and P-sites.</text>
</comment>
<keyword evidence="3 7" id="KW-0694">RNA-binding</keyword>
<dbReference type="GO" id="GO:0006412">
    <property type="term" value="P:translation"/>
    <property type="evidence" value="ECO:0007669"/>
    <property type="project" value="UniProtKB-UniRule"/>
</dbReference>
<protein>
    <recommendedName>
        <fullName evidence="6 7">Small ribosomal subunit protein uS13</fullName>
    </recommendedName>
</protein>
<keyword evidence="5 7" id="KW-0687">Ribonucleoprotein</keyword>
<dbReference type="InterPro" id="IPR019980">
    <property type="entry name" value="Ribosomal_uS13_bac-type"/>
</dbReference>
<evidence type="ECO:0000256" key="3">
    <source>
        <dbReference type="ARBA" id="ARBA00022884"/>
    </source>
</evidence>
<evidence type="ECO:0000256" key="6">
    <source>
        <dbReference type="ARBA" id="ARBA00035166"/>
    </source>
</evidence>
<accession>A0A2H0W633</accession>
<sequence>MARIAGINLPNEKRLEVALTYLYGVGLSRSQKTCTETKVDPNTRVKDISETDLEKIRQYVSKNFRVEGDLRTEVTQNIKRLKDINSYRGLRHSHNLPAHGQRTKTNARTKRGKKVTMGSGRRTLEKT</sequence>
<dbReference type="Proteomes" id="UP000231382">
    <property type="component" value="Unassembled WGS sequence"/>
</dbReference>
<evidence type="ECO:0000256" key="8">
    <source>
        <dbReference type="RuleBase" id="RU003830"/>
    </source>
</evidence>
<dbReference type="Gene3D" id="1.10.8.50">
    <property type="match status" value="1"/>
</dbReference>
<dbReference type="PIRSF" id="PIRSF002134">
    <property type="entry name" value="Ribosomal_S13"/>
    <property type="match status" value="1"/>
</dbReference>
<dbReference type="SUPFAM" id="SSF46946">
    <property type="entry name" value="S13-like H2TH domain"/>
    <property type="match status" value="1"/>
</dbReference>
<evidence type="ECO:0000256" key="7">
    <source>
        <dbReference type="HAMAP-Rule" id="MF_01315"/>
    </source>
</evidence>
<evidence type="ECO:0000256" key="9">
    <source>
        <dbReference type="SAM" id="MobiDB-lite"/>
    </source>
</evidence>
<proteinExistence type="inferred from homology"/>
<keyword evidence="4 7" id="KW-0689">Ribosomal protein</keyword>
<keyword evidence="2 7" id="KW-0699">rRNA-binding</keyword>
<dbReference type="PANTHER" id="PTHR10871">
    <property type="entry name" value="30S RIBOSOMAL PROTEIN S13/40S RIBOSOMAL PROTEIN S18"/>
    <property type="match status" value="1"/>
</dbReference>
<comment type="caution">
    <text evidence="10">The sequence shown here is derived from an EMBL/GenBank/DDBJ whole genome shotgun (WGS) entry which is preliminary data.</text>
</comment>
<evidence type="ECO:0000256" key="4">
    <source>
        <dbReference type="ARBA" id="ARBA00022980"/>
    </source>
</evidence>
<reference evidence="11" key="1">
    <citation type="submission" date="2017-09" db="EMBL/GenBank/DDBJ databases">
        <title>Depth-based differentiation of microbial function through sediment-hosted aquifers and enrichment of novel symbionts in the deep terrestrial subsurface.</title>
        <authorList>
            <person name="Probst A.J."/>
            <person name="Ladd B."/>
            <person name="Jarett J.K."/>
            <person name="Geller-Mcgrath D.E."/>
            <person name="Sieber C.M.K."/>
            <person name="Emerson J.B."/>
            <person name="Anantharaman K."/>
            <person name="Thomas B.C."/>
            <person name="Malmstrom R."/>
            <person name="Stieglmeier M."/>
            <person name="Klingl A."/>
            <person name="Woyke T."/>
            <person name="Ryan C.M."/>
            <person name="Banfield J.F."/>
        </authorList>
    </citation>
    <scope>NUCLEOTIDE SEQUENCE [LARGE SCALE GENOMIC DNA]</scope>
</reference>
<dbReference type="AlphaFoldDB" id="A0A2H0W633"/>
<dbReference type="InterPro" id="IPR010979">
    <property type="entry name" value="Ribosomal_uS13-like_H2TH"/>
</dbReference>